<sequence length="384" mass="39125">MIRKAWIGATAAVALTLTLSACGGGGLAAGGGGDGGKGDIRLGMAAPLSGSSAAIGPYMKNGAQLAIDEINASGGVLGRKLELVPEDDACDPRTAASAAAKLVTEGVTVSVGGYCSSATLPTLSIFNKADVPMIIPAANSNDLVKSKLPNVFLLNGTGAQQAQAAVDFIKSSGVKAVALADDNTSYSKDISTRTGDKLGAVGSVKVVDHESVTAGESDYSAAVTSILNSKPDFVYWTGYYQEGGLLIKQLRAAGYTGKIMVADGSVDEQMISIAGAANAQGVLATMTQTPQTIAGGEKWIADYKAAFKADPGPYSTQSYDAVRVAAEAIKKANSTKGSDIVAALEKIDGFPIFSGKLKFTPEHTLSEGGFGILVVQGNTFVLNK</sequence>
<evidence type="ECO:0000256" key="1">
    <source>
        <dbReference type="ARBA" id="ARBA00010062"/>
    </source>
</evidence>
<keyword evidence="4" id="KW-0029">Amino-acid transport</keyword>
<evidence type="ECO:0000313" key="8">
    <source>
        <dbReference type="Proteomes" id="UP000733379"/>
    </source>
</evidence>
<dbReference type="InterPro" id="IPR000709">
    <property type="entry name" value="Leu_Ile_Val-bd"/>
</dbReference>
<comment type="similarity">
    <text evidence="1">Belongs to the leucine-binding protein family.</text>
</comment>
<feature type="domain" description="Leucine-binding protein" evidence="6">
    <location>
        <begin position="40"/>
        <end position="363"/>
    </location>
</feature>
<dbReference type="InterPro" id="IPR028081">
    <property type="entry name" value="Leu-bd"/>
</dbReference>
<keyword evidence="8" id="KW-1185">Reference proteome</keyword>
<reference evidence="7 8" key="1">
    <citation type="submission" date="2021-06" db="EMBL/GenBank/DDBJ databases">
        <title>Actinomycetes sequencing.</title>
        <authorList>
            <person name="Shan Q."/>
        </authorList>
    </citation>
    <scope>NUCLEOTIDE SEQUENCE [LARGE SCALE GENOMIC DNA]</scope>
    <source>
        <strain evidence="7 8">NEAU-G5</strain>
    </source>
</reference>
<evidence type="ECO:0000256" key="4">
    <source>
        <dbReference type="ARBA" id="ARBA00022970"/>
    </source>
</evidence>
<dbReference type="SUPFAM" id="SSF53822">
    <property type="entry name" value="Periplasmic binding protein-like I"/>
    <property type="match status" value="1"/>
</dbReference>
<name>A0ABS6B1R5_9NOCA</name>
<organism evidence="7 8">
    <name type="scientific">Nocardia albiluteola</name>
    <dbReference type="NCBI Taxonomy" id="2842303"/>
    <lineage>
        <taxon>Bacteria</taxon>
        <taxon>Bacillati</taxon>
        <taxon>Actinomycetota</taxon>
        <taxon>Actinomycetes</taxon>
        <taxon>Mycobacteriales</taxon>
        <taxon>Nocardiaceae</taxon>
        <taxon>Nocardia</taxon>
    </lineage>
</organism>
<accession>A0ABS6B1R5</accession>
<dbReference type="Proteomes" id="UP000733379">
    <property type="component" value="Unassembled WGS sequence"/>
</dbReference>
<dbReference type="EMBL" id="JAHKNI010000006">
    <property type="protein sequence ID" value="MBU3063691.1"/>
    <property type="molecule type" value="Genomic_DNA"/>
</dbReference>
<evidence type="ECO:0000256" key="2">
    <source>
        <dbReference type="ARBA" id="ARBA00022448"/>
    </source>
</evidence>
<evidence type="ECO:0000256" key="5">
    <source>
        <dbReference type="SAM" id="SignalP"/>
    </source>
</evidence>
<dbReference type="PANTHER" id="PTHR47151:SF2">
    <property type="entry name" value="AMINO ACID BINDING PROTEIN"/>
    <property type="match status" value="1"/>
</dbReference>
<feature type="chain" id="PRO_5046622231" evidence="5">
    <location>
        <begin position="24"/>
        <end position="384"/>
    </location>
</feature>
<dbReference type="InterPro" id="IPR028082">
    <property type="entry name" value="Peripla_BP_I"/>
</dbReference>
<dbReference type="Pfam" id="PF13458">
    <property type="entry name" value="Peripla_BP_6"/>
    <property type="match status" value="1"/>
</dbReference>
<dbReference type="CDD" id="cd06342">
    <property type="entry name" value="PBP1_ABC_LIVBP-like"/>
    <property type="match status" value="1"/>
</dbReference>
<evidence type="ECO:0000313" key="7">
    <source>
        <dbReference type="EMBL" id="MBU3063691.1"/>
    </source>
</evidence>
<dbReference type="Gene3D" id="3.40.50.2300">
    <property type="match status" value="2"/>
</dbReference>
<protein>
    <submittedName>
        <fullName evidence="7">Branched-chain amino acid ABC transporter substrate-binding protein</fullName>
    </submittedName>
</protein>
<evidence type="ECO:0000259" key="6">
    <source>
        <dbReference type="Pfam" id="PF13458"/>
    </source>
</evidence>
<dbReference type="PROSITE" id="PS51257">
    <property type="entry name" value="PROKAR_LIPOPROTEIN"/>
    <property type="match status" value="1"/>
</dbReference>
<dbReference type="RefSeq" id="WP_215918602.1">
    <property type="nucleotide sequence ID" value="NZ_JAHKNI010000006.1"/>
</dbReference>
<keyword evidence="3 5" id="KW-0732">Signal</keyword>
<proteinExistence type="inferred from homology"/>
<dbReference type="PRINTS" id="PR00337">
    <property type="entry name" value="LEUILEVALBP"/>
</dbReference>
<keyword evidence="2" id="KW-0813">Transport</keyword>
<gene>
    <name evidence="7" type="ORF">KO481_19415</name>
</gene>
<comment type="caution">
    <text evidence="7">The sequence shown here is derived from an EMBL/GenBank/DDBJ whole genome shotgun (WGS) entry which is preliminary data.</text>
</comment>
<feature type="signal peptide" evidence="5">
    <location>
        <begin position="1"/>
        <end position="23"/>
    </location>
</feature>
<evidence type="ECO:0000256" key="3">
    <source>
        <dbReference type="ARBA" id="ARBA00022729"/>
    </source>
</evidence>
<dbReference type="PANTHER" id="PTHR47151">
    <property type="entry name" value="LEU/ILE/VAL-BINDING ABC TRANSPORTER SUBUNIT"/>
    <property type="match status" value="1"/>
</dbReference>